<name>A0A411HMG6_9GAMM</name>
<protein>
    <recommendedName>
        <fullName evidence="3">SH3b domain-containing protein</fullName>
    </recommendedName>
</protein>
<dbReference type="Pfam" id="PF08239">
    <property type="entry name" value="SH3_3"/>
    <property type="match status" value="1"/>
</dbReference>
<proteinExistence type="predicted"/>
<dbReference type="RefSeq" id="WP_129834829.1">
    <property type="nucleotide sequence ID" value="NZ_CP035704.1"/>
</dbReference>
<evidence type="ECO:0000256" key="2">
    <source>
        <dbReference type="SAM" id="SignalP"/>
    </source>
</evidence>
<evidence type="ECO:0000259" key="3">
    <source>
        <dbReference type="SMART" id="SM00287"/>
    </source>
</evidence>
<dbReference type="AlphaFoldDB" id="A0A411HMG6"/>
<keyword evidence="5" id="KW-1185">Reference proteome</keyword>
<dbReference type="KEGG" id="xbc:ELE36_15415"/>
<feature type="region of interest" description="Disordered" evidence="1">
    <location>
        <begin position="140"/>
        <end position="269"/>
    </location>
</feature>
<accession>A0A411HMG6</accession>
<feature type="compositionally biased region" description="Basic and acidic residues" evidence="1">
    <location>
        <begin position="142"/>
        <end position="167"/>
    </location>
</feature>
<dbReference type="InterPro" id="IPR003646">
    <property type="entry name" value="SH3-like_bac-type"/>
</dbReference>
<dbReference type="Proteomes" id="UP000291562">
    <property type="component" value="Chromosome"/>
</dbReference>
<dbReference type="Gene3D" id="2.30.30.40">
    <property type="entry name" value="SH3 Domains"/>
    <property type="match status" value="1"/>
</dbReference>
<sequence>MKYLVAIAASFLLFSAVTQVFAADGYVLGDVNLRAGPDSSYPSVTMLSAGTPVAIQGCVDGWSWCDVAAGNDRGWVAGNFLQEDYQGQRVLVPDYGVRIGIPIVGFVFGTYWENNYRNRPWYGGREHWSQVRPQYRPIALHADPRGHPHDDSNRNRPEDLRSAHPPEHTGNVQPRQAAVVAAAPSNPRPLPGATVPQHPLAAPPHPRKPEDHRPAEPVAGMAKAAPVQRAAPPPKAIVEGKPAPASLPKKEPPAKSEPEHEDGKDKKQH</sequence>
<feature type="domain" description="SH3b" evidence="3">
    <location>
        <begin position="23"/>
        <end position="84"/>
    </location>
</feature>
<dbReference type="OrthoDB" id="102964at2"/>
<dbReference type="EMBL" id="CP035704">
    <property type="protein sequence ID" value="QBB71634.1"/>
    <property type="molecule type" value="Genomic_DNA"/>
</dbReference>
<evidence type="ECO:0000256" key="1">
    <source>
        <dbReference type="SAM" id="MobiDB-lite"/>
    </source>
</evidence>
<feature type="signal peptide" evidence="2">
    <location>
        <begin position="1"/>
        <end position="22"/>
    </location>
</feature>
<evidence type="ECO:0000313" key="4">
    <source>
        <dbReference type="EMBL" id="QBB71634.1"/>
    </source>
</evidence>
<feature type="chain" id="PRO_5019090198" description="SH3b domain-containing protein" evidence="2">
    <location>
        <begin position="23"/>
        <end position="269"/>
    </location>
</feature>
<gene>
    <name evidence="4" type="ORF">ELE36_15415</name>
</gene>
<feature type="compositionally biased region" description="Basic and acidic residues" evidence="1">
    <location>
        <begin position="248"/>
        <end position="269"/>
    </location>
</feature>
<organism evidence="4 5">
    <name type="scientific">Pseudolysobacter antarcticus</name>
    <dbReference type="NCBI Taxonomy" id="2511995"/>
    <lineage>
        <taxon>Bacteria</taxon>
        <taxon>Pseudomonadati</taxon>
        <taxon>Pseudomonadota</taxon>
        <taxon>Gammaproteobacteria</taxon>
        <taxon>Lysobacterales</taxon>
        <taxon>Rhodanobacteraceae</taxon>
        <taxon>Pseudolysobacter</taxon>
    </lineage>
</organism>
<evidence type="ECO:0000313" key="5">
    <source>
        <dbReference type="Proteomes" id="UP000291562"/>
    </source>
</evidence>
<reference evidence="4 5" key="1">
    <citation type="submission" date="2019-01" db="EMBL/GenBank/DDBJ databases">
        <title>Pseudolysobacter antarctica gen. nov., sp. nov., isolated from Fildes Peninsula, Antarctica.</title>
        <authorList>
            <person name="Wei Z."/>
            <person name="Peng F."/>
        </authorList>
    </citation>
    <scope>NUCLEOTIDE SEQUENCE [LARGE SCALE GENOMIC DNA]</scope>
    <source>
        <strain evidence="4 5">AQ6-296</strain>
    </source>
</reference>
<keyword evidence="2" id="KW-0732">Signal</keyword>
<dbReference type="SMART" id="SM00287">
    <property type="entry name" value="SH3b"/>
    <property type="match status" value="1"/>
</dbReference>